<dbReference type="EMBL" id="BSXT01000002">
    <property type="protein sequence ID" value="GMF14419.1"/>
    <property type="molecule type" value="Genomic_DNA"/>
</dbReference>
<evidence type="ECO:0000313" key="1">
    <source>
        <dbReference type="EMBL" id="GMF14419.1"/>
    </source>
</evidence>
<dbReference type="AlphaFoldDB" id="A0A9W6TL71"/>
<accession>A0A9W6TL71</accession>
<dbReference type="Proteomes" id="UP001165121">
    <property type="component" value="Unassembled WGS sequence"/>
</dbReference>
<proteinExistence type="predicted"/>
<sequence length="150" mass="16226">MHVALPFRRKVTRSKLAFCGRCLQRAEETSPMVVTAFEPMEQGDDLGNDTFGSSLSPLLHLSNRSSQYCNETSLKSKSPSSILRNIDQRLQIGGCGLIAGQIVVNQLCQCTIKQPTAAPKALKCAGTSSDRTTGVILAQIENKRSENGCP</sequence>
<reference evidence="1" key="1">
    <citation type="submission" date="2023-04" db="EMBL/GenBank/DDBJ databases">
        <title>Phytophthora fragariaefolia NBRC 109709.</title>
        <authorList>
            <person name="Ichikawa N."/>
            <person name="Sato H."/>
            <person name="Tonouchi N."/>
        </authorList>
    </citation>
    <scope>NUCLEOTIDE SEQUENCE</scope>
    <source>
        <strain evidence="1">NBRC 109709</strain>
    </source>
</reference>
<organism evidence="1 2">
    <name type="scientific">Phytophthora fragariaefolia</name>
    <dbReference type="NCBI Taxonomy" id="1490495"/>
    <lineage>
        <taxon>Eukaryota</taxon>
        <taxon>Sar</taxon>
        <taxon>Stramenopiles</taxon>
        <taxon>Oomycota</taxon>
        <taxon>Peronosporomycetes</taxon>
        <taxon>Peronosporales</taxon>
        <taxon>Peronosporaceae</taxon>
        <taxon>Phytophthora</taxon>
    </lineage>
</organism>
<protein>
    <submittedName>
        <fullName evidence="1">Unnamed protein product</fullName>
    </submittedName>
</protein>
<name>A0A9W6TL71_9STRA</name>
<gene>
    <name evidence="1" type="ORF">Pfra01_000004100</name>
</gene>
<evidence type="ECO:0000313" key="2">
    <source>
        <dbReference type="Proteomes" id="UP001165121"/>
    </source>
</evidence>
<comment type="caution">
    <text evidence="1">The sequence shown here is derived from an EMBL/GenBank/DDBJ whole genome shotgun (WGS) entry which is preliminary data.</text>
</comment>
<keyword evidence="2" id="KW-1185">Reference proteome</keyword>